<dbReference type="EMBL" id="KQ976423">
    <property type="protein sequence ID" value="KYM88842.1"/>
    <property type="molecule type" value="Genomic_DNA"/>
</dbReference>
<reference evidence="2 3" key="1">
    <citation type="submission" date="2015-09" db="EMBL/GenBank/DDBJ databases">
        <title>Atta colombica WGS genome.</title>
        <authorList>
            <person name="Nygaard S."/>
            <person name="Hu H."/>
            <person name="Boomsma J."/>
            <person name="Zhang G."/>
        </authorList>
    </citation>
    <scope>NUCLEOTIDE SEQUENCE [LARGE SCALE GENOMIC DNA]</scope>
    <source>
        <strain evidence="2">Treedump-2</strain>
        <tissue evidence="2">Whole body</tissue>
    </source>
</reference>
<name>A0A195BS62_9HYME</name>
<dbReference type="AlphaFoldDB" id="A0A195BS62"/>
<dbReference type="Proteomes" id="UP000078540">
    <property type="component" value="Unassembled WGS sequence"/>
</dbReference>
<protein>
    <submittedName>
        <fullName evidence="2">Uncharacterized protein</fullName>
    </submittedName>
</protein>
<gene>
    <name evidence="2" type="ORF">ALC53_02607</name>
</gene>
<evidence type="ECO:0000313" key="2">
    <source>
        <dbReference type="EMBL" id="KYM88842.1"/>
    </source>
</evidence>
<proteinExistence type="predicted"/>
<evidence type="ECO:0000313" key="3">
    <source>
        <dbReference type="Proteomes" id="UP000078540"/>
    </source>
</evidence>
<sequence length="480" mass="54913">MPSSSLDRHCQGRIAAILAMDSPDASSRTIGRPSGDLAKRGGAYRTSEKRRKSYREKERNIIVVRASVGARCPIRAHSGCRFASRISCGEGERSGHQQHEDHLFLVLLQESPRLLRMTVSARIHLRTRDLSANRLVTPEKRRCGRQSDITVHQHCWMKTLNSKLEELAETLNVGKSISDYLYAMGKIQKERKNIHRSKVLLCITAERYQQQLINWNRALNQKRLIITQRKCKVILLHDNATIHWREEDLGLSCPKVPDESSVSSSGRTTQTKTRPPRRLLTSKFYLSFDYHYISVISLLRFHIKIEWIFMLNRVNKRCECWSPRKVSRMGDIRLPIDLTLPTANVIARLTNLFTVSQEKNHQQGLMGGRFECLLVNNVPGVLDEIDVGGSADSTGVWIWTLLPRQKRPREHPRSAMGKRAPLLALGKAFQNKEPRCWFNGGQYVNQWLAVVTMSRPRRSASGYLFNPSPPLPLPVRLCFP</sequence>
<evidence type="ECO:0000256" key="1">
    <source>
        <dbReference type="SAM" id="MobiDB-lite"/>
    </source>
</evidence>
<accession>A0A195BS62</accession>
<keyword evidence="3" id="KW-1185">Reference proteome</keyword>
<feature type="region of interest" description="Disordered" evidence="1">
    <location>
        <begin position="22"/>
        <end position="52"/>
    </location>
</feature>
<organism evidence="2 3">
    <name type="scientific">Atta colombica</name>
    <dbReference type="NCBI Taxonomy" id="520822"/>
    <lineage>
        <taxon>Eukaryota</taxon>
        <taxon>Metazoa</taxon>
        <taxon>Ecdysozoa</taxon>
        <taxon>Arthropoda</taxon>
        <taxon>Hexapoda</taxon>
        <taxon>Insecta</taxon>
        <taxon>Pterygota</taxon>
        <taxon>Neoptera</taxon>
        <taxon>Endopterygota</taxon>
        <taxon>Hymenoptera</taxon>
        <taxon>Apocrita</taxon>
        <taxon>Aculeata</taxon>
        <taxon>Formicoidea</taxon>
        <taxon>Formicidae</taxon>
        <taxon>Myrmicinae</taxon>
        <taxon>Atta</taxon>
    </lineage>
</organism>